<dbReference type="InterPro" id="IPR053866">
    <property type="entry name" value="PhyR_sigma2"/>
</dbReference>
<dbReference type="PANTHER" id="PTHR43133">
    <property type="entry name" value="RNA POLYMERASE ECF-TYPE SIGMA FACTO"/>
    <property type="match status" value="1"/>
</dbReference>
<evidence type="ECO:0000256" key="2">
    <source>
        <dbReference type="ARBA" id="ARBA00023015"/>
    </source>
</evidence>
<dbReference type="AlphaFoldDB" id="A0A8G2FHU0"/>
<keyword evidence="4" id="KW-0804">Transcription</keyword>
<evidence type="ECO:0000259" key="5">
    <source>
        <dbReference type="Pfam" id="PF08281"/>
    </source>
</evidence>
<keyword evidence="3" id="KW-0731">Sigma factor</keyword>
<dbReference type="InterPro" id="IPR036388">
    <property type="entry name" value="WH-like_DNA-bd_sf"/>
</dbReference>
<dbReference type="InterPro" id="IPR013325">
    <property type="entry name" value="RNA_pol_sigma_r2"/>
</dbReference>
<feature type="domain" description="PhyR sigma2" evidence="6">
    <location>
        <begin position="7"/>
        <end position="60"/>
    </location>
</feature>
<comment type="caution">
    <text evidence="7">The sequence shown here is derived from an EMBL/GenBank/DDBJ whole genome shotgun (WGS) entry which is preliminary data.</text>
</comment>
<feature type="domain" description="RNA polymerase sigma factor 70 region 4 type 2" evidence="5">
    <location>
        <begin position="103"/>
        <end position="153"/>
    </location>
</feature>
<proteinExistence type="inferred from homology"/>
<name>A0A8G2FHU0_ACIRU</name>
<dbReference type="Gene3D" id="1.10.10.10">
    <property type="entry name" value="Winged helix-like DNA-binding domain superfamily/Winged helix DNA-binding domain"/>
    <property type="match status" value="1"/>
</dbReference>
<dbReference type="NCBIfam" id="TIGR02937">
    <property type="entry name" value="sigma70-ECF"/>
    <property type="match status" value="1"/>
</dbReference>
<dbReference type="SUPFAM" id="SSF88946">
    <property type="entry name" value="Sigma2 domain of RNA polymerase sigma factors"/>
    <property type="match status" value="1"/>
</dbReference>
<dbReference type="InterPro" id="IPR013324">
    <property type="entry name" value="RNA_pol_sigma_r3/r4-like"/>
</dbReference>
<evidence type="ECO:0000256" key="1">
    <source>
        <dbReference type="ARBA" id="ARBA00010641"/>
    </source>
</evidence>
<dbReference type="Pfam" id="PF08281">
    <property type="entry name" value="Sigma70_r4_2"/>
    <property type="match status" value="1"/>
</dbReference>
<keyword evidence="2" id="KW-0805">Transcription regulation</keyword>
<dbReference type="PANTHER" id="PTHR43133:SF25">
    <property type="entry name" value="RNA POLYMERASE SIGMA FACTOR RFAY-RELATED"/>
    <property type="match status" value="1"/>
</dbReference>
<evidence type="ECO:0000256" key="4">
    <source>
        <dbReference type="ARBA" id="ARBA00023163"/>
    </source>
</evidence>
<dbReference type="OrthoDB" id="9803470at2"/>
<comment type="similarity">
    <text evidence="1">Belongs to the sigma-70 factor family. ECF subfamily.</text>
</comment>
<evidence type="ECO:0000313" key="8">
    <source>
        <dbReference type="Proteomes" id="UP000186308"/>
    </source>
</evidence>
<accession>A0A8G2FHU0</accession>
<organism evidence="7 8">
    <name type="scientific">Acidiphilium rubrum</name>
    <dbReference type="NCBI Taxonomy" id="526"/>
    <lineage>
        <taxon>Bacteria</taxon>
        <taxon>Pseudomonadati</taxon>
        <taxon>Pseudomonadota</taxon>
        <taxon>Alphaproteobacteria</taxon>
        <taxon>Acetobacterales</taxon>
        <taxon>Acidocellaceae</taxon>
        <taxon>Acidiphilium</taxon>
    </lineage>
</organism>
<dbReference type="RefSeq" id="WP_029314083.1">
    <property type="nucleotide sequence ID" value="NZ_FTNE01000045.1"/>
</dbReference>
<dbReference type="GO" id="GO:0016987">
    <property type="term" value="F:sigma factor activity"/>
    <property type="evidence" value="ECO:0007669"/>
    <property type="project" value="UniProtKB-KW"/>
</dbReference>
<dbReference type="GO" id="GO:0003677">
    <property type="term" value="F:DNA binding"/>
    <property type="evidence" value="ECO:0007669"/>
    <property type="project" value="InterPro"/>
</dbReference>
<evidence type="ECO:0000256" key="3">
    <source>
        <dbReference type="ARBA" id="ARBA00023082"/>
    </source>
</evidence>
<dbReference type="SUPFAM" id="SSF88659">
    <property type="entry name" value="Sigma3 and sigma4 domains of RNA polymerase sigma factors"/>
    <property type="match status" value="1"/>
</dbReference>
<dbReference type="InterPro" id="IPR039425">
    <property type="entry name" value="RNA_pol_sigma-70-like"/>
</dbReference>
<dbReference type="Pfam" id="PF22029">
    <property type="entry name" value="PhyR_sigma2"/>
    <property type="match status" value="1"/>
</dbReference>
<dbReference type="Proteomes" id="UP000186308">
    <property type="component" value="Unassembled WGS sequence"/>
</dbReference>
<evidence type="ECO:0000313" key="7">
    <source>
        <dbReference type="EMBL" id="SIR52046.1"/>
    </source>
</evidence>
<dbReference type="InterPro" id="IPR013249">
    <property type="entry name" value="RNA_pol_sigma70_r4_t2"/>
</dbReference>
<reference evidence="7 8" key="1">
    <citation type="submission" date="2017-01" db="EMBL/GenBank/DDBJ databases">
        <authorList>
            <person name="Varghese N."/>
            <person name="Submissions S."/>
        </authorList>
    </citation>
    <scope>NUCLEOTIDE SEQUENCE [LARGE SCALE GENOMIC DNA]</scope>
    <source>
        <strain evidence="7 8">ATCC 35905</strain>
    </source>
</reference>
<dbReference type="Gene3D" id="1.10.1740.10">
    <property type="match status" value="1"/>
</dbReference>
<protein>
    <submittedName>
        <fullName evidence="7">RNA polymerase sigma-70 factor, ECF subfamily</fullName>
    </submittedName>
</protein>
<dbReference type="GO" id="GO:0006352">
    <property type="term" value="P:DNA-templated transcription initiation"/>
    <property type="evidence" value="ECO:0007669"/>
    <property type="project" value="InterPro"/>
</dbReference>
<dbReference type="CDD" id="cd06171">
    <property type="entry name" value="Sigma70_r4"/>
    <property type="match status" value="1"/>
</dbReference>
<sequence>MTVLSKIEETIPSLRRYASALLGGRQDADDLVHDCLVLALAHIKPRMTESEVRPWLFTIIRNHFISGRRKIVARGTSIDIDEAAALMPATAPVQEQRMQMHELSKGLAALPDDQREVFLLITLEGFEYAEVAAMLGIPLGTVMSRLSRARDHLRDFMDGRARPALRRVK</sequence>
<dbReference type="EMBL" id="FTNE01000045">
    <property type="protein sequence ID" value="SIR52046.1"/>
    <property type="molecule type" value="Genomic_DNA"/>
</dbReference>
<gene>
    <name evidence="7" type="ORF">SAMN05421828_1453</name>
</gene>
<evidence type="ECO:0000259" key="6">
    <source>
        <dbReference type="Pfam" id="PF22029"/>
    </source>
</evidence>
<dbReference type="InterPro" id="IPR014284">
    <property type="entry name" value="RNA_pol_sigma-70_dom"/>
</dbReference>
<keyword evidence="8" id="KW-1185">Reference proteome</keyword>